<evidence type="ECO:0000256" key="2">
    <source>
        <dbReference type="ARBA" id="ARBA00009430"/>
    </source>
</evidence>
<dbReference type="GO" id="GO:0005730">
    <property type="term" value="C:nucleolus"/>
    <property type="evidence" value="ECO:0007669"/>
    <property type="project" value="UniProtKB-SubCell"/>
</dbReference>
<sequence>MAKKKKEDTQPQTPVEEEDEEYIEKKKKNSKKKKAQIDVKIETTREHPEKISPIIGYFPSGFDPLKDRAVHGQDEESDSQQHRVKVYRHVKRNNRLQMVVSPNGSHVDFVGTSYLGEATAPQVCTYALGVLDKETQTLKIIPVAANKIFRLEPRVRGSELSDNELSETEKKELALENKADKLKDLTLMYSTKKTIRQAKKRESLRQKEDPRSKEDLDRKLEEITINKEALEVADTSTNARNIPPHDMSATTPQMAYPLEKIIFRGEWDYLLDIFELSQGGAEVEPDAYPSFVCNRVGGLEHIKDEDEKQRLACILSYITHLIKFKDKHSMDGFSSAKYHKIPGILFQKFSAMFADLDAKRLVDNRRDLLISYVLVLTLFADNFRTDPSDIAKDLRMNAVALRPHYEHLGCKLVREGPLLLVTLPVPLQFPTMRRKRRR</sequence>
<dbReference type="AlphaFoldDB" id="A0ABC8UG17"/>
<protein>
    <recommendedName>
        <fullName evidence="9">DNA-directed RNA polymerase I subunit rpa49</fullName>
    </recommendedName>
</protein>
<feature type="region of interest" description="Disordered" evidence="6">
    <location>
        <begin position="197"/>
        <end position="216"/>
    </location>
</feature>
<dbReference type="GO" id="GO:0000428">
    <property type="term" value="C:DNA-directed RNA polymerase complex"/>
    <property type="evidence" value="ECO:0007669"/>
    <property type="project" value="UniProtKB-KW"/>
</dbReference>
<dbReference type="EMBL" id="CAUOFW020007613">
    <property type="protein sequence ID" value="CAK9179924.1"/>
    <property type="molecule type" value="Genomic_DNA"/>
</dbReference>
<feature type="compositionally biased region" description="Basic and acidic residues" evidence="6">
    <location>
        <begin position="200"/>
        <end position="216"/>
    </location>
</feature>
<accession>A0ABC8UG17</accession>
<proteinExistence type="inferred from homology"/>
<keyword evidence="3" id="KW-0240">DNA-directed RNA polymerase</keyword>
<dbReference type="Pfam" id="PF06870">
    <property type="entry name" value="RNA_pol_I_A49"/>
    <property type="match status" value="1"/>
</dbReference>
<evidence type="ECO:0008006" key="9">
    <source>
        <dbReference type="Google" id="ProtNLM"/>
    </source>
</evidence>
<reference evidence="7 8" key="1">
    <citation type="submission" date="2024-02" db="EMBL/GenBank/DDBJ databases">
        <authorList>
            <person name="Vignale AGUSTIN F."/>
            <person name="Sosa J E."/>
            <person name="Modenutti C."/>
        </authorList>
    </citation>
    <scope>NUCLEOTIDE SEQUENCE [LARGE SCALE GENOMIC DNA]</scope>
</reference>
<comment type="subcellular location">
    <subcellularLocation>
        <location evidence="1">Nucleus</location>
        <location evidence="1">Nucleolus</location>
    </subcellularLocation>
</comment>
<keyword evidence="8" id="KW-1185">Reference proteome</keyword>
<feature type="compositionally biased region" description="Basic and acidic residues" evidence="6">
    <location>
        <begin position="35"/>
        <end position="45"/>
    </location>
</feature>
<evidence type="ECO:0000256" key="1">
    <source>
        <dbReference type="ARBA" id="ARBA00004604"/>
    </source>
</evidence>
<name>A0ABC8UG17_9AQUA</name>
<keyword evidence="4" id="KW-0804">Transcription</keyword>
<evidence type="ECO:0000256" key="5">
    <source>
        <dbReference type="ARBA" id="ARBA00023242"/>
    </source>
</evidence>
<dbReference type="PANTHER" id="PTHR14440">
    <property type="entry name" value="DNA-DIRECTED RNA POLYMERASE I SUBUNIT RPA49"/>
    <property type="match status" value="1"/>
</dbReference>
<evidence type="ECO:0000256" key="3">
    <source>
        <dbReference type="ARBA" id="ARBA00022478"/>
    </source>
</evidence>
<organism evidence="7 8">
    <name type="scientific">Ilex paraguariensis</name>
    <name type="common">yerba mate</name>
    <dbReference type="NCBI Taxonomy" id="185542"/>
    <lineage>
        <taxon>Eukaryota</taxon>
        <taxon>Viridiplantae</taxon>
        <taxon>Streptophyta</taxon>
        <taxon>Embryophyta</taxon>
        <taxon>Tracheophyta</taxon>
        <taxon>Spermatophyta</taxon>
        <taxon>Magnoliopsida</taxon>
        <taxon>eudicotyledons</taxon>
        <taxon>Gunneridae</taxon>
        <taxon>Pentapetalae</taxon>
        <taxon>asterids</taxon>
        <taxon>campanulids</taxon>
        <taxon>Aquifoliales</taxon>
        <taxon>Aquifoliaceae</taxon>
        <taxon>Ilex</taxon>
    </lineage>
</organism>
<feature type="region of interest" description="Disordered" evidence="6">
    <location>
        <begin position="1"/>
        <end position="45"/>
    </location>
</feature>
<dbReference type="Proteomes" id="UP001642360">
    <property type="component" value="Unassembled WGS sequence"/>
</dbReference>
<evidence type="ECO:0000256" key="6">
    <source>
        <dbReference type="SAM" id="MobiDB-lite"/>
    </source>
</evidence>
<feature type="compositionally biased region" description="Basic residues" evidence="6">
    <location>
        <begin position="25"/>
        <end position="34"/>
    </location>
</feature>
<gene>
    <name evidence="7" type="ORF">ILEXP_LOCUS49871</name>
</gene>
<evidence type="ECO:0000313" key="7">
    <source>
        <dbReference type="EMBL" id="CAK9179924.1"/>
    </source>
</evidence>
<comment type="caution">
    <text evidence="7">The sequence shown here is derived from an EMBL/GenBank/DDBJ whole genome shotgun (WGS) entry which is preliminary data.</text>
</comment>
<dbReference type="InterPro" id="IPR009668">
    <property type="entry name" value="RNA_pol-assoc_fac_A49-like"/>
</dbReference>
<evidence type="ECO:0000313" key="8">
    <source>
        <dbReference type="Proteomes" id="UP001642360"/>
    </source>
</evidence>
<keyword evidence="5" id="KW-0539">Nucleus</keyword>
<comment type="similarity">
    <text evidence="2">Belongs to the eukaryotic RPA49/POLR1E RNA polymerase subunit family.</text>
</comment>
<evidence type="ECO:0000256" key="4">
    <source>
        <dbReference type="ARBA" id="ARBA00023163"/>
    </source>
</evidence>